<dbReference type="AlphaFoldDB" id="A0A8H6ZXZ2"/>
<dbReference type="RefSeq" id="XP_036634319.1">
    <property type="nucleotide sequence ID" value="XM_036772846.1"/>
</dbReference>
<dbReference type="InterPro" id="IPR005123">
    <property type="entry name" value="Oxoglu/Fe-dep_dioxygenase_dom"/>
</dbReference>
<dbReference type="SMART" id="SM00702">
    <property type="entry name" value="P4Hc"/>
    <property type="match status" value="1"/>
</dbReference>
<comment type="caution">
    <text evidence="7">The sequence shown here is derived from an EMBL/GenBank/DDBJ whole genome shotgun (WGS) entry which is preliminary data.</text>
</comment>
<dbReference type="GO" id="GO:0051213">
    <property type="term" value="F:dioxygenase activity"/>
    <property type="evidence" value="ECO:0007669"/>
    <property type="project" value="UniProtKB-KW"/>
</dbReference>
<dbReference type="PANTHER" id="PTHR33099">
    <property type="entry name" value="FE2OG DIOXYGENASE DOMAIN-CONTAINING PROTEIN"/>
    <property type="match status" value="1"/>
</dbReference>
<organism evidence="7 8">
    <name type="scientific">Pleurotus ostreatus</name>
    <name type="common">Oyster mushroom</name>
    <name type="synonym">White-rot fungus</name>
    <dbReference type="NCBI Taxonomy" id="5322"/>
    <lineage>
        <taxon>Eukaryota</taxon>
        <taxon>Fungi</taxon>
        <taxon>Dikarya</taxon>
        <taxon>Basidiomycota</taxon>
        <taxon>Agaricomycotina</taxon>
        <taxon>Agaricomycetes</taxon>
        <taxon>Agaricomycetidae</taxon>
        <taxon>Agaricales</taxon>
        <taxon>Pleurotineae</taxon>
        <taxon>Pleurotaceae</taxon>
        <taxon>Pleurotus</taxon>
    </lineage>
</organism>
<name>A0A8H6ZXZ2_PLEOS</name>
<dbReference type="Pfam" id="PF13640">
    <property type="entry name" value="2OG-FeII_Oxy_3"/>
    <property type="match status" value="1"/>
</dbReference>
<dbReference type="OrthoDB" id="27483at2759"/>
<evidence type="ECO:0000256" key="5">
    <source>
        <dbReference type="ARBA" id="ARBA00023004"/>
    </source>
</evidence>
<keyword evidence="8" id="KW-1185">Reference proteome</keyword>
<accession>A0A8H6ZXZ2</accession>
<dbReference type="GO" id="GO:0031418">
    <property type="term" value="F:L-ascorbic acid binding"/>
    <property type="evidence" value="ECO:0007669"/>
    <property type="project" value="InterPro"/>
</dbReference>
<dbReference type="InterPro" id="IPR044862">
    <property type="entry name" value="Pro_4_hyd_alph_FE2OG_OXY"/>
</dbReference>
<evidence type="ECO:0000313" key="7">
    <source>
        <dbReference type="EMBL" id="KAF7436420.1"/>
    </source>
</evidence>
<dbReference type="VEuPathDB" id="FungiDB:PC9H_003253"/>
<dbReference type="Proteomes" id="UP000623687">
    <property type="component" value="Unassembled WGS sequence"/>
</dbReference>
<dbReference type="EMBL" id="JACETU010000002">
    <property type="protein sequence ID" value="KAF7436420.1"/>
    <property type="molecule type" value="Genomic_DNA"/>
</dbReference>
<proteinExistence type="predicted"/>
<dbReference type="InterPro" id="IPR006620">
    <property type="entry name" value="Pro_4_hyd_alph"/>
</dbReference>
<dbReference type="GeneID" id="59373071"/>
<feature type="domain" description="Fe2OG dioxygenase" evidence="6">
    <location>
        <begin position="121"/>
        <end position="222"/>
    </location>
</feature>
<dbReference type="PANTHER" id="PTHR33099:SF7">
    <property type="entry name" value="MYND-TYPE DOMAIN-CONTAINING PROTEIN"/>
    <property type="match status" value="1"/>
</dbReference>
<gene>
    <name evidence="7" type="ORF">PC9H_003253</name>
</gene>
<dbReference type="PROSITE" id="PS51471">
    <property type="entry name" value="FE2OG_OXY"/>
    <property type="match status" value="1"/>
</dbReference>
<dbReference type="GO" id="GO:0016705">
    <property type="term" value="F:oxidoreductase activity, acting on paired donors, with incorporation or reduction of molecular oxygen"/>
    <property type="evidence" value="ECO:0007669"/>
    <property type="project" value="InterPro"/>
</dbReference>
<evidence type="ECO:0000256" key="3">
    <source>
        <dbReference type="ARBA" id="ARBA00022964"/>
    </source>
</evidence>
<dbReference type="Gene3D" id="2.60.120.620">
    <property type="entry name" value="q2cbj1_9rhob like domain"/>
    <property type="match status" value="1"/>
</dbReference>
<keyword evidence="3" id="KW-0223">Dioxygenase</keyword>
<comment type="cofactor">
    <cofactor evidence="1">
        <name>L-ascorbate</name>
        <dbReference type="ChEBI" id="CHEBI:38290"/>
    </cofactor>
</comment>
<protein>
    <recommendedName>
        <fullName evidence="6">Fe2OG dioxygenase domain-containing protein</fullName>
    </recommendedName>
</protein>
<dbReference type="GO" id="GO:0005506">
    <property type="term" value="F:iron ion binding"/>
    <property type="evidence" value="ECO:0007669"/>
    <property type="project" value="InterPro"/>
</dbReference>
<evidence type="ECO:0000256" key="4">
    <source>
        <dbReference type="ARBA" id="ARBA00023002"/>
    </source>
</evidence>
<evidence type="ECO:0000259" key="6">
    <source>
        <dbReference type="PROSITE" id="PS51471"/>
    </source>
</evidence>
<evidence type="ECO:0000256" key="2">
    <source>
        <dbReference type="ARBA" id="ARBA00022723"/>
    </source>
</evidence>
<evidence type="ECO:0000313" key="8">
    <source>
        <dbReference type="Proteomes" id="UP000623687"/>
    </source>
</evidence>
<keyword evidence="5" id="KW-0408">Iron</keyword>
<keyword evidence="4" id="KW-0560">Oxidoreductase</keyword>
<evidence type="ECO:0000256" key="1">
    <source>
        <dbReference type="ARBA" id="ARBA00001961"/>
    </source>
</evidence>
<reference evidence="7" key="1">
    <citation type="submission" date="2019-07" db="EMBL/GenBank/DDBJ databases">
        <authorList>
            <person name="Palmer J.M."/>
        </authorList>
    </citation>
    <scope>NUCLEOTIDE SEQUENCE</scope>
    <source>
        <strain evidence="7">PC9</strain>
    </source>
</reference>
<sequence>MASSKRSPKQIFESLTAAITKKPPFVHGAVSLPPTSTALYFGATDAGRLDLLSPQKKQLEQLLAACSPATFGMNKEDVLDEEYRKAGKLDAENFAFNFDVMNSEITTQITNVLLQGRSDPTFVPELYKLNVYGKDGFFKPHKDTPRSEVMFGSLVLVLPTPHEGGQLMLRHEGDEWTFDSAEILSEQPSPSIAFIAFFSDVEHEVLPVKSGHRITISYNLYSKMDDPFTKVVHVPSPIQLAVEESLRGVLDSKVLRRGGFIGFGLSHEYPLRAGGRLPSTLKGTDEMVRQACKKLKLRVMITLLYEAGPDDGSFTHVMFLTYPDILAEGELQAEGGQIHEPLLEMRGANPLLVKYTEEDGFDFKKSPTPEEPLQAWCVTPKMKNNVSSLYQAYGNESTTNYLYGRLHLLALVGPVGLRETAKDDKEDA</sequence>
<keyword evidence="2" id="KW-0479">Metal-binding</keyword>